<name>A0ABN7UKB8_GIGMA</name>
<gene>
    <name evidence="1" type="ORF">GMARGA_LOCUS7702</name>
</gene>
<comment type="caution">
    <text evidence="1">The sequence shown here is derived from an EMBL/GenBank/DDBJ whole genome shotgun (WGS) entry which is preliminary data.</text>
</comment>
<protein>
    <submittedName>
        <fullName evidence="1">41689_t:CDS:1</fullName>
    </submittedName>
</protein>
<feature type="non-terminal residue" evidence="1">
    <location>
        <position position="1"/>
    </location>
</feature>
<proteinExistence type="predicted"/>
<keyword evidence="2" id="KW-1185">Reference proteome</keyword>
<organism evidence="1 2">
    <name type="scientific">Gigaspora margarita</name>
    <dbReference type="NCBI Taxonomy" id="4874"/>
    <lineage>
        <taxon>Eukaryota</taxon>
        <taxon>Fungi</taxon>
        <taxon>Fungi incertae sedis</taxon>
        <taxon>Mucoromycota</taxon>
        <taxon>Glomeromycotina</taxon>
        <taxon>Glomeromycetes</taxon>
        <taxon>Diversisporales</taxon>
        <taxon>Gigasporaceae</taxon>
        <taxon>Gigaspora</taxon>
    </lineage>
</organism>
<reference evidence="1 2" key="1">
    <citation type="submission" date="2021-06" db="EMBL/GenBank/DDBJ databases">
        <authorList>
            <person name="Kallberg Y."/>
            <person name="Tangrot J."/>
            <person name="Rosling A."/>
        </authorList>
    </citation>
    <scope>NUCLEOTIDE SEQUENCE [LARGE SCALE GENOMIC DNA]</scope>
    <source>
        <strain evidence="1 2">120-4 pot B 10/14</strain>
    </source>
</reference>
<accession>A0ABN7UKB8</accession>
<sequence>HRIEIQITKTDRSAKKVVLLKQGLQQKDILAELKQQELEDICNFLVEYNLPNGNHKVAKRQV</sequence>
<evidence type="ECO:0000313" key="2">
    <source>
        <dbReference type="Proteomes" id="UP000789901"/>
    </source>
</evidence>
<dbReference type="EMBL" id="CAJVQB010003805">
    <property type="protein sequence ID" value="CAG8618207.1"/>
    <property type="molecule type" value="Genomic_DNA"/>
</dbReference>
<dbReference type="Proteomes" id="UP000789901">
    <property type="component" value="Unassembled WGS sequence"/>
</dbReference>
<evidence type="ECO:0000313" key="1">
    <source>
        <dbReference type="EMBL" id="CAG8618207.1"/>
    </source>
</evidence>